<dbReference type="FunFam" id="3.30.1490.20:FF:000005">
    <property type="entry name" value="Probable alpha-L-glutamate ligase 1"/>
    <property type="match status" value="1"/>
</dbReference>
<proteinExistence type="predicted"/>
<dbReference type="InterPro" id="IPR004666">
    <property type="entry name" value="Rp_bS6_RimK/Lys_biosynth_LsyX"/>
</dbReference>
<evidence type="ECO:0000256" key="2">
    <source>
        <dbReference type="ARBA" id="ARBA00001946"/>
    </source>
</evidence>
<evidence type="ECO:0000259" key="10">
    <source>
        <dbReference type="PROSITE" id="PS50975"/>
    </source>
</evidence>
<keyword evidence="8" id="KW-0648">Protein biosynthesis</keyword>
<dbReference type="SUPFAM" id="SSF56059">
    <property type="entry name" value="Glutathione synthetase ATP-binding domain-like"/>
    <property type="match status" value="1"/>
</dbReference>
<dbReference type="InterPro" id="IPR011761">
    <property type="entry name" value="ATP-grasp"/>
</dbReference>
<reference evidence="11" key="1">
    <citation type="submission" date="2018-05" db="EMBL/GenBank/DDBJ databases">
        <authorList>
            <person name="Lanie J.A."/>
            <person name="Ng W.-L."/>
            <person name="Kazmierczak K.M."/>
            <person name="Andrzejewski T.M."/>
            <person name="Davidsen T.M."/>
            <person name="Wayne K.J."/>
            <person name="Tettelin H."/>
            <person name="Glass J.I."/>
            <person name="Rusch D."/>
            <person name="Podicherti R."/>
            <person name="Tsui H.-C.T."/>
            <person name="Winkler M.E."/>
        </authorList>
    </citation>
    <scope>NUCLEOTIDE SEQUENCE</scope>
</reference>
<comment type="cofactor">
    <cofactor evidence="1">
        <name>Mn(2+)</name>
        <dbReference type="ChEBI" id="CHEBI:29035"/>
    </cofactor>
</comment>
<evidence type="ECO:0000256" key="4">
    <source>
        <dbReference type="ARBA" id="ARBA00022723"/>
    </source>
</evidence>
<accession>A0A382KUJ8</accession>
<evidence type="ECO:0000256" key="7">
    <source>
        <dbReference type="ARBA" id="ARBA00022842"/>
    </source>
</evidence>
<dbReference type="Gene3D" id="3.40.50.20">
    <property type="match status" value="1"/>
</dbReference>
<keyword evidence="9" id="KW-0464">Manganese</keyword>
<dbReference type="GO" id="GO:0009432">
    <property type="term" value="P:SOS response"/>
    <property type="evidence" value="ECO:0007669"/>
    <property type="project" value="TreeGrafter"/>
</dbReference>
<protein>
    <recommendedName>
        <fullName evidence="10">ATP-grasp domain-containing protein</fullName>
    </recommendedName>
</protein>
<evidence type="ECO:0000256" key="3">
    <source>
        <dbReference type="ARBA" id="ARBA00022598"/>
    </source>
</evidence>
<dbReference type="GO" id="GO:0046872">
    <property type="term" value="F:metal ion binding"/>
    <property type="evidence" value="ECO:0007669"/>
    <property type="project" value="UniProtKB-KW"/>
</dbReference>
<comment type="cofactor">
    <cofactor evidence="2">
        <name>Mg(2+)</name>
        <dbReference type="ChEBI" id="CHEBI:18420"/>
    </cofactor>
</comment>
<dbReference type="AlphaFoldDB" id="A0A382KUJ8"/>
<dbReference type="Pfam" id="PF08443">
    <property type="entry name" value="RimK"/>
    <property type="match status" value="1"/>
</dbReference>
<dbReference type="GO" id="GO:0018169">
    <property type="term" value="F:ribosomal S6-glutamic acid ligase activity"/>
    <property type="evidence" value="ECO:0007669"/>
    <property type="project" value="TreeGrafter"/>
</dbReference>
<keyword evidence="5" id="KW-0547">Nucleotide-binding</keyword>
<dbReference type="GO" id="GO:0005524">
    <property type="term" value="F:ATP binding"/>
    <property type="evidence" value="ECO:0007669"/>
    <property type="project" value="UniProtKB-KW"/>
</dbReference>
<dbReference type="InterPro" id="IPR013815">
    <property type="entry name" value="ATP_grasp_subdomain_1"/>
</dbReference>
<dbReference type="Gene3D" id="3.30.1490.20">
    <property type="entry name" value="ATP-grasp fold, A domain"/>
    <property type="match status" value="1"/>
</dbReference>
<keyword evidence="6" id="KW-0067">ATP-binding</keyword>
<evidence type="ECO:0000313" key="11">
    <source>
        <dbReference type="EMBL" id="SVC28140.1"/>
    </source>
</evidence>
<feature type="domain" description="ATP-grasp" evidence="10">
    <location>
        <begin position="104"/>
        <end position="287"/>
    </location>
</feature>
<dbReference type="InterPro" id="IPR013651">
    <property type="entry name" value="ATP-grasp_RimK-type"/>
</dbReference>
<evidence type="ECO:0000256" key="1">
    <source>
        <dbReference type="ARBA" id="ARBA00001936"/>
    </source>
</evidence>
<dbReference type="PROSITE" id="PS50975">
    <property type="entry name" value="ATP_GRASP"/>
    <property type="match status" value="1"/>
</dbReference>
<dbReference type="EMBL" id="UINC01082930">
    <property type="protein sequence ID" value="SVC28140.1"/>
    <property type="molecule type" value="Genomic_DNA"/>
</dbReference>
<dbReference type="GO" id="GO:0006412">
    <property type="term" value="P:translation"/>
    <property type="evidence" value="ECO:0007669"/>
    <property type="project" value="UniProtKB-KW"/>
</dbReference>
<name>A0A382KUJ8_9ZZZZ</name>
<dbReference type="Pfam" id="PF18030">
    <property type="entry name" value="Rimk_N"/>
    <property type="match status" value="1"/>
</dbReference>
<sequence length="292" mass="31905">MKILILSRNRNLYSTRRIFDAGIKRGHDLRVVDYLRCYMNITSRKPKVYYGGESLGRADAVVPRIGASLTFYGTAVVRQFETMGSYCVNSSEAITASRDKLKSLQILAQAGINMPITGFASHTMDIEGVIEKVGSVPLVMKLLQGTQGQGIVLAETRKAAESVMSAFRQLEADILVQEFIKESSGTDIRALVVGDSVVAAMRRIAPEGEFRSNVHRGGRTEQITISKEEEKTAVEAAHVLGLRIAGVDLMRSKRGPLVLEVNSSPGLEGIEASSGVDVAGDIIRFIEMDYKH</sequence>
<dbReference type="NCBIfam" id="TIGR00768">
    <property type="entry name" value="rimK_fam"/>
    <property type="match status" value="1"/>
</dbReference>
<organism evidence="11">
    <name type="scientific">marine metagenome</name>
    <dbReference type="NCBI Taxonomy" id="408172"/>
    <lineage>
        <taxon>unclassified sequences</taxon>
        <taxon>metagenomes</taxon>
        <taxon>ecological metagenomes</taxon>
    </lineage>
</organism>
<dbReference type="GO" id="GO:0005737">
    <property type="term" value="C:cytoplasm"/>
    <property type="evidence" value="ECO:0007669"/>
    <property type="project" value="TreeGrafter"/>
</dbReference>
<keyword evidence="4" id="KW-0479">Metal-binding</keyword>
<evidence type="ECO:0000256" key="9">
    <source>
        <dbReference type="ARBA" id="ARBA00023211"/>
    </source>
</evidence>
<dbReference type="InterPro" id="IPR041107">
    <property type="entry name" value="Rimk_N"/>
</dbReference>
<gene>
    <name evidence="11" type="ORF">METZ01_LOCUS280994</name>
</gene>
<dbReference type="NCBIfam" id="NF007764">
    <property type="entry name" value="PRK10446.1"/>
    <property type="match status" value="1"/>
</dbReference>
<dbReference type="PANTHER" id="PTHR21621">
    <property type="entry name" value="RIBOSOMAL PROTEIN S6 MODIFICATION PROTEIN"/>
    <property type="match status" value="1"/>
</dbReference>
<keyword evidence="3" id="KW-0436">Ligase</keyword>
<evidence type="ECO:0000256" key="6">
    <source>
        <dbReference type="ARBA" id="ARBA00022840"/>
    </source>
</evidence>
<evidence type="ECO:0000256" key="5">
    <source>
        <dbReference type="ARBA" id="ARBA00022741"/>
    </source>
</evidence>
<dbReference type="Gene3D" id="3.30.470.20">
    <property type="entry name" value="ATP-grasp fold, B domain"/>
    <property type="match status" value="1"/>
</dbReference>
<dbReference type="PANTHER" id="PTHR21621:SF7">
    <property type="entry name" value="RIBOSOMAL PROTEIN BS6--L-GLUTAMATE LIGASE"/>
    <property type="match status" value="1"/>
</dbReference>
<keyword evidence="7" id="KW-0460">Magnesium</keyword>
<evidence type="ECO:0000256" key="8">
    <source>
        <dbReference type="ARBA" id="ARBA00022917"/>
    </source>
</evidence>
<dbReference type="FunFam" id="3.30.470.20:FF:000058">
    <property type="entry name" value="Alpha-aminoadipate--LysW ligase LysX protein"/>
    <property type="match status" value="1"/>
</dbReference>